<evidence type="ECO:0000256" key="8">
    <source>
        <dbReference type="ARBA" id="ARBA00023154"/>
    </source>
</evidence>
<protein>
    <recommendedName>
        <fullName evidence="4 12">4-hydroxy-tetrahydrodipicolinate synthase</fullName>
        <shortName evidence="12">HTPA synthase</shortName>
        <ecNumber evidence="4 12">4.3.3.7</ecNumber>
    </recommendedName>
</protein>
<dbReference type="GO" id="GO:0019877">
    <property type="term" value="P:diaminopimelate biosynthetic process"/>
    <property type="evidence" value="ECO:0007669"/>
    <property type="project" value="UniProtKB-UniRule"/>
</dbReference>
<evidence type="ECO:0000256" key="6">
    <source>
        <dbReference type="ARBA" id="ARBA00022605"/>
    </source>
</evidence>
<feature type="active site" description="Schiff-base intermediate with substrate" evidence="12 14">
    <location>
        <position position="165"/>
    </location>
</feature>
<name>D0KYK6_HALNC</name>
<dbReference type="SMART" id="SM01130">
    <property type="entry name" value="DHDPS"/>
    <property type="match status" value="1"/>
</dbReference>
<gene>
    <name evidence="12" type="primary">dapA</name>
    <name evidence="17" type="ordered locus">Hneap_0678</name>
</gene>
<feature type="site" description="Part of a proton relay during catalysis" evidence="12 16">
    <location>
        <position position="111"/>
    </location>
</feature>
<sequence>MATQQITGSLVALVTPMTDTGAVDYSALAQLVEFHIEQGTDAIISVGTTGESATLDFDEHVAVIEATVRAAADRIPVIAGTGANNTREAIELTEAAKKAGVVAHLSVTPYYNRPTQAGLIAHFTAIADAVDLPMILYNVPGRTAVDMTTQTTLALSAHPRIIGTKEASGSLERIQALIAGAPEGFAIYSGDDGLGCKTILSGGQGTISVTANVAPALMHQMTSAALRGDEDEALAVDARLASLHRELFCQPNPIPVKWAVAAMGLASPALRLPLLPLTPEFIPQVCAALNSAGIATEGCS</sequence>
<evidence type="ECO:0000256" key="5">
    <source>
        <dbReference type="ARBA" id="ARBA00022490"/>
    </source>
</evidence>
<dbReference type="eggNOG" id="COG0329">
    <property type="taxonomic scope" value="Bacteria"/>
</dbReference>
<reference evidence="17 18" key="1">
    <citation type="submission" date="2009-10" db="EMBL/GenBank/DDBJ databases">
        <title>Complete sequence of Halothiobacillus neapolitanus c2.</title>
        <authorList>
            <consortium name="US DOE Joint Genome Institute"/>
            <person name="Lucas S."/>
            <person name="Copeland A."/>
            <person name="Lapidus A."/>
            <person name="Glavina del Rio T."/>
            <person name="Tice H."/>
            <person name="Bruce D."/>
            <person name="Goodwin L."/>
            <person name="Pitluck S."/>
            <person name="Davenport K."/>
            <person name="Brettin T."/>
            <person name="Detter J.C."/>
            <person name="Han C."/>
            <person name="Tapia R."/>
            <person name="Larimer F."/>
            <person name="Land M."/>
            <person name="Hauser L."/>
            <person name="Kyrpides N."/>
            <person name="Mikhailova N."/>
            <person name="Kerfeld C."/>
            <person name="Cannon G."/>
            <person name="Heinhort S."/>
        </authorList>
    </citation>
    <scope>NUCLEOTIDE SEQUENCE [LARGE SCALE GENOMIC DNA]</scope>
    <source>
        <strain evidence="18">ATCC 23641 / c2</strain>
    </source>
</reference>
<dbReference type="PROSITE" id="PS00665">
    <property type="entry name" value="DHDPS_1"/>
    <property type="match status" value="1"/>
</dbReference>
<dbReference type="HOGENOM" id="CLU_049343_7_1_6"/>
<dbReference type="PIRSF" id="PIRSF001365">
    <property type="entry name" value="DHDPS"/>
    <property type="match status" value="1"/>
</dbReference>
<evidence type="ECO:0000256" key="7">
    <source>
        <dbReference type="ARBA" id="ARBA00022915"/>
    </source>
</evidence>
<dbReference type="Gene3D" id="3.20.20.70">
    <property type="entry name" value="Aldolase class I"/>
    <property type="match status" value="1"/>
</dbReference>
<dbReference type="OrthoDB" id="9782828at2"/>
<dbReference type="STRING" id="555778.Hneap_0678"/>
<keyword evidence="18" id="KW-1185">Reference proteome</keyword>
<dbReference type="AlphaFoldDB" id="D0KYK6"/>
<feature type="site" description="L-lysine inhibitor binding" evidence="16">
    <location>
        <position position="88"/>
    </location>
</feature>
<comment type="similarity">
    <text evidence="3 12 13">Belongs to the DapA family.</text>
</comment>
<feature type="site" description="L-lysine inhibitor binding" evidence="16">
    <location>
        <position position="84"/>
    </location>
</feature>
<feature type="site" description="Part of a proton relay during catalysis" evidence="12 16">
    <location>
        <position position="48"/>
    </location>
</feature>
<feature type="binding site" evidence="12 15">
    <location>
        <position position="207"/>
    </location>
    <ligand>
        <name>pyruvate</name>
        <dbReference type="ChEBI" id="CHEBI:15361"/>
    </ligand>
</feature>
<dbReference type="Pfam" id="PF00701">
    <property type="entry name" value="DHDPS"/>
    <property type="match status" value="1"/>
</dbReference>
<dbReference type="UniPathway" id="UPA00034">
    <property type="reaction ID" value="UER00017"/>
</dbReference>
<dbReference type="InterPro" id="IPR005263">
    <property type="entry name" value="DapA"/>
</dbReference>
<evidence type="ECO:0000256" key="13">
    <source>
        <dbReference type="PIRNR" id="PIRNR001365"/>
    </source>
</evidence>
<evidence type="ECO:0000256" key="9">
    <source>
        <dbReference type="ARBA" id="ARBA00023239"/>
    </source>
</evidence>
<dbReference type="Proteomes" id="UP000009102">
    <property type="component" value="Chromosome"/>
</dbReference>
<evidence type="ECO:0000256" key="4">
    <source>
        <dbReference type="ARBA" id="ARBA00012086"/>
    </source>
</evidence>
<dbReference type="GO" id="GO:0008840">
    <property type="term" value="F:4-hydroxy-tetrahydrodipicolinate synthase activity"/>
    <property type="evidence" value="ECO:0007669"/>
    <property type="project" value="UniProtKB-UniRule"/>
</dbReference>
<evidence type="ECO:0000256" key="3">
    <source>
        <dbReference type="ARBA" id="ARBA00007592"/>
    </source>
</evidence>
<evidence type="ECO:0000256" key="10">
    <source>
        <dbReference type="ARBA" id="ARBA00023270"/>
    </source>
</evidence>
<keyword evidence="10 12" id="KW-0704">Schiff base</keyword>
<feature type="site" description="L-lysine inhibitor binding; via carbonyl oxygen" evidence="16">
    <location>
        <position position="53"/>
    </location>
</feature>
<dbReference type="NCBIfam" id="TIGR00674">
    <property type="entry name" value="dapA"/>
    <property type="match status" value="1"/>
</dbReference>
<dbReference type="EMBL" id="CP001801">
    <property type="protein sequence ID" value="ACX95529.1"/>
    <property type="molecule type" value="Genomic_DNA"/>
</dbReference>
<dbReference type="KEGG" id="hna:Hneap_0678"/>
<evidence type="ECO:0000256" key="15">
    <source>
        <dbReference type="PIRSR" id="PIRSR001365-2"/>
    </source>
</evidence>
<dbReference type="HAMAP" id="MF_00418">
    <property type="entry name" value="DapA"/>
    <property type="match status" value="1"/>
</dbReference>
<dbReference type="PANTHER" id="PTHR12128">
    <property type="entry name" value="DIHYDRODIPICOLINATE SYNTHASE"/>
    <property type="match status" value="1"/>
</dbReference>
<comment type="catalytic activity">
    <reaction evidence="11 12">
        <text>L-aspartate 4-semialdehyde + pyruvate = (2S,4S)-4-hydroxy-2,3,4,5-tetrahydrodipicolinate + H2O + H(+)</text>
        <dbReference type="Rhea" id="RHEA:34171"/>
        <dbReference type="ChEBI" id="CHEBI:15361"/>
        <dbReference type="ChEBI" id="CHEBI:15377"/>
        <dbReference type="ChEBI" id="CHEBI:15378"/>
        <dbReference type="ChEBI" id="CHEBI:67139"/>
        <dbReference type="ChEBI" id="CHEBI:537519"/>
        <dbReference type="EC" id="4.3.3.7"/>
    </reaction>
</comment>
<dbReference type="SUPFAM" id="SSF51569">
    <property type="entry name" value="Aldolase"/>
    <property type="match status" value="1"/>
</dbReference>
<comment type="pathway">
    <text evidence="2 12">Amino-acid biosynthesis; L-lysine biosynthesis via DAP pathway; (S)-tetrahydrodipicolinate from L-aspartate: step 3/4.</text>
</comment>
<dbReference type="CDD" id="cd00950">
    <property type="entry name" value="DHDPS"/>
    <property type="match status" value="1"/>
</dbReference>
<dbReference type="GO" id="GO:0009089">
    <property type="term" value="P:lysine biosynthetic process via diaminopimelate"/>
    <property type="evidence" value="ECO:0007669"/>
    <property type="project" value="UniProtKB-UniRule"/>
</dbReference>
<keyword evidence="7 12" id="KW-0220">Diaminopimelate biosynthesis</keyword>
<dbReference type="InterPro" id="IPR002220">
    <property type="entry name" value="DapA-like"/>
</dbReference>
<evidence type="ECO:0000256" key="2">
    <source>
        <dbReference type="ARBA" id="ARBA00005120"/>
    </source>
</evidence>
<evidence type="ECO:0000256" key="11">
    <source>
        <dbReference type="ARBA" id="ARBA00047836"/>
    </source>
</evidence>
<evidence type="ECO:0000256" key="16">
    <source>
        <dbReference type="PIRSR" id="PIRSR001365-3"/>
    </source>
</evidence>
<feature type="active site" description="Proton donor/acceptor" evidence="12 14">
    <location>
        <position position="137"/>
    </location>
</feature>
<comment type="subunit">
    <text evidence="12">Homotetramer; dimer of dimers.</text>
</comment>
<dbReference type="PRINTS" id="PR00146">
    <property type="entry name" value="DHPICSNTHASE"/>
</dbReference>
<organism evidence="17 18">
    <name type="scientific">Halothiobacillus neapolitanus (strain ATCC 23641 / DSM 15147 / CIP 104769 / NCIMB 8539 / c2)</name>
    <name type="common">Thiobacillus neapolitanus</name>
    <dbReference type="NCBI Taxonomy" id="555778"/>
    <lineage>
        <taxon>Bacteria</taxon>
        <taxon>Pseudomonadati</taxon>
        <taxon>Pseudomonadota</taxon>
        <taxon>Gammaproteobacteria</taxon>
        <taxon>Chromatiales</taxon>
        <taxon>Halothiobacillaceae</taxon>
        <taxon>Halothiobacillus</taxon>
    </lineage>
</organism>
<accession>D0KYK6</accession>
<dbReference type="PANTHER" id="PTHR12128:SF66">
    <property type="entry name" value="4-HYDROXY-2-OXOGLUTARATE ALDOLASE, MITOCHONDRIAL"/>
    <property type="match status" value="1"/>
</dbReference>
<evidence type="ECO:0000313" key="17">
    <source>
        <dbReference type="EMBL" id="ACX95529.1"/>
    </source>
</evidence>
<feature type="binding site" evidence="12 15">
    <location>
        <position position="49"/>
    </location>
    <ligand>
        <name>pyruvate</name>
        <dbReference type="ChEBI" id="CHEBI:15361"/>
    </ligand>
</feature>
<comment type="caution">
    <text evidence="12">Was originally thought to be a dihydrodipicolinate synthase (DHDPS), catalyzing the condensation of (S)-aspartate-beta-semialdehyde [(S)-ASA] and pyruvate to dihydrodipicolinate (DHDP). However, it was shown in E.coli that the product of the enzymatic reaction is not dihydrodipicolinate but in fact (4S)-4-hydroxy-2,3,4,5-tetrahydro-(2S)-dipicolinic acid (HTPA), and that the consecutive dehydration reaction leading to DHDP is not spontaneous but catalyzed by DapB.</text>
</comment>
<dbReference type="InterPro" id="IPR013785">
    <property type="entry name" value="Aldolase_TIM"/>
</dbReference>
<evidence type="ECO:0000256" key="14">
    <source>
        <dbReference type="PIRSR" id="PIRSR001365-1"/>
    </source>
</evidence>
<dbReference type="InterPro" id="IPR020624">
    <property type="entry name" value="Schiff_base-form_aldolases_CS"/>
</dbReference>
<evidence type="ECO:0000313" key="18">
    <source>
        <dbReference type="Proteomes" id="UP000009102"/>
    </source>
</evidence>
<keyword evidence="8 12" id="KW-0457">Lysine biosynthesis</keyword>
<evidence type="ECO:0000256" key="1">
    <source>
        <dbReference type="ARBA" id="ARBA00003294"/>
    </source>
</evidence>
<keyword evidence="9 12" id="KW-0456">Lyase</keyword>
<keyword evidence="6 12" id="KW-0028">Amino-acid biosynthesis</keyword>
<comment type="subcellular location">
    <subcellularLocation>
        <location evidence="12">Cytoplasm</location>
    </subcellularLocation>
</comment>
<dbReference type="RefSeq" id="WP_012823565.1">
    <property type="nucleotide sequence ID" value="NC_013422.1"/>
</dbReference>
<dbReference type="GO" id="GO:0005829">
    <property type="term" value="C:cytosol"/>
    <property type="evidence" value="ECO:0007669"/>
    <property type="project" value="TreeGrafter"/>
</dbReference>
<keyword evidence="5 12" id="KW-0963">Cytoplasm</keyword>
<dbReference type="EC" id="4.3.3.7" evidence="4 12"/>
<proteinExistence type="inferred from homology"/>
<feature type="site" description="L-lysine inhibitor binding" evidence="16">
    <location>
        <position position="110"/>
    </location>
</feature>
<comment type="function">
    <text evidence="1 12">Catalyzes the condensation of (S)-aspartate-beta-semialdehyde [(S)-ASA] and pyruvate to 4-hydroxy-tetrahydrodipicolinate (HTPA).</text>
</comment>
<evidence type="ECO:0000256" key="12">
    <source>
        <dbReference type="HAMAP-Rule" id="MF_00418"/>
    </source>
</evidence>